<dbReference type="Proteomes" id="UP000784294">
    <property type="component" value="Unassembled WGS sequence"/>
</dbReference>
<name>A0A448WTJ9_9PLAT</name>
<protein>
    <submittedName>
        <fullName evidence="1">Uncharacterized protein</fullName>
    </submittedName>
</protein>
<comment type="caution">
    <text evidence="1">The sequence shown here is derived from an EMBL/GenBank/DDBJ whole genome shotgun (WGS) entry which is preliminary data.</text>
</comment>
<proteinExistence type="predicted"/>
<reference evidence="1" key="1">
    <citation type="submission" date="2018-11" db="EMBL/GenBank/DDBJ databases">
        <authorList>
            <consortium name="Pathogen Informatics"/>
        </authorList>
    </citation>
    <scope>NUCLEOTIDE SEQUENCE</scope>
</reference>
<organism evidence="1 2">
    <name type="scientific">Protopolystoma xenopodis</name>
    <dbReference type="NCBI Taxonomy" id="117903"/>
    <lineage>
        <taxon>Eukaryota</taxon>
        <taxon>Metazoa</taxon>
        <taxon>Spiralia</taxon>
        <taxon>Lophotrochozoa</taxon>
        <taxon>Platyhelminthes</taxon>
        <taxon>Monogenea</taxon>
        <taxon>Polyopisthocotylea</taxon>
        <taxon>Polystomatidea</taxon>
        <taxon>Polystomatidae</taxon>
        <taxon>Protopolystoma</taxon>
    </lineage>
</organism>
<evidence type="ECO:0000313" key="2">
    <source>
        <dbReference type="Proteomes" id="UP000784294"/>
    </source>
</evidence>
<accession>A0A448WTJ9</accession>
<dbReference type="OrthoDB" id="10266042at2759"/>
<keyword evidence="2" id="KW-1185">Reference proteome</keyword>
<sequence>MARLTGGANYDAAKRLRILHLRIEEKLTIQAGRNGGLELMELIGILQVKASTPQAAGTRIKVDATRALTGSERRPPAVLQTHPNIDKKIFQVSENSGLSHRLLKLILRLGAMIHLISLF</sequence>
<gene>
    <name evidence="1" type="ORF">PXEA_LOCUS13345</name>
</gene>
<dbReference type="AlphaFoldDB" id="A0A448WTJ9"/>
<dbReference type="EMBL" id="CAAALY010043817">
    <property type="protein sequence ID" value="VEL19905.1"/>
    <property type="molecule type" value="Genomic_DNA"/>
</dbReference>
<evidence type="ECO:0000313" key="1">
    <source>
        <dbReference type="EMBL" id="VEL19905.1"/>
    </source>
</evidence>